<feature type="binding site" evidence="11">
    <location>
        <position position="202"/>
    </location>
    <ligand>
        <name>Zn(2+)</name>
        <dbReference type="ChEBI" id="CHEBI:29105"/>
    </ligand>
</feature>
<dbReference type="InterPro" id="IPR014729">
    <property type="entry name" value="Rossmann-like_a/b/a_fold"/>
</dbReference>
<evidence type="ECO:0000256" key="5">
    <source>
        <dbReference type="ARBA" id="ARBA00022785"/>
    </source>
</evidence>
<comment type="caution">
    <text evidence="12">The sequence shown here is derived from an EMBL/GenBank/DDBJ whole genome shotgun (WGS) entry which is preliminary data.</text>
</comment>
<evidence type="ECO:0000256" key="2">
    <source>
        <dbReference type="ARBA" id="ARBA00022598"/>
    </source>
</evidence>
<evidence type="ECO:0000256" key="8">
    <source>
        <dbReference type="ARBA" id="ARBA00037993"/>
    </source>
</evidence>
<keyword evidence="6 11" id="KW-0862">Zinc</keyword>
<keyword evidence="5 11" id="KW-0671">Queuosine biosynthesis</keyword>
<evidence type="ECO:0000256" key="6">
    <source>
        <dbReference type="ARBA" id="ARBA00022833"/>
    </source>
</evidence>
<dbReference type="HAMAP" id="MF_01633">
    <property type="entry name" value="QueC"/>
    <property type="match status" value="1"/>
</dbReference>
<evidence type="ECO:0000256" key="10">
    <source>
        <dbReference type="ARBA" id="ARBA00047890"/>
    </source>
</evidence>
<comment type="pathway">
    <text evidence="1 11">Purine metabolism; 7-cyano-7-deazaguanine biosynthesis.</text>
</comment>
<evidence type="ECO:0000313" key="12">
    <source>
        <dbReference type="EMBL" id="GAA5105142.1"/>
    </source>
</evidence>
<evidence type="ECO:0000256" key="4">
    <source>
        <dbReference type="ARBA" id="ARBA00022741"/>
    </source>
</evidence>
<accession>A0ABP9MZG3</accession>
<dbReference type="CDD" id="cd01995">
    <property type="entry name" value="QueC-like"/>
    <property type="match status" value="1"/>
</dbReference>
<dbReference type="EMBL" id="BAABHY010000001">
    <property type="protein sequence ID" value="GAA5105142.1"/>
    <property type="molecule type" value="Genomic_DNA"/>
</dbReference>
<dbReference type="PIRSF" id="PIRSF006293">
    <property type="entry name" value="ExsB"/>
    <property type="match status" value="1"/>
</dbReference>
<keyword evidence="13" id="KW-1185">Reference proteome</keyword>
<keyword evidence="3 11" id="KW-0479">Metal-binding</keyword>
<dbReference type="NCBIfam" id="TIGR00364">
    <property type="entry name" value="7-cyano-7-deazaguanine synthase QueC"/>
    <property type="match status" value="1"/>
</dbReference>
<proteinExistence type="inferred from homology"/>
<comment type="function">
    <text evidence="11">Catalyzes the ATP-dependent conversion of 7-carboxy-7-deazaguanine (CDG) to 7-cyano-7-deazaguanine (preQ(0)).</text>
</comment>
<comment type="cofactor">
    <cofactor evidence="11">
        <name>Zn(2+)</name>
        <dbReference type="ChEBI" id="CHEBI:29105"/>
    </cofactor>
    <text evidence="11">Binds 1 zinc ion per subunit.</text>
</comment>
<keyword evidence="7 11" id="KW-0067">ATP-binding</keyword>
<keyword evidence="4 11" id="KW-0547">Nucleotide-binding</keyword>
<protein>
    <recommendedName>
        <fullName evidence="9 11">7-cyano-7-deazaguanine synthase</fullName>
        <ecNumber evidence="9 11">6.3.4.20</ecNumber>
    </recommendedName>
    <alternativeName>
        <fullName evidence="11">7-cyano-7-carbaguanine synthase</fullName>
    </alternativeName>
    <alternativeName>
        <fullName evidence="11">PreQ(0) synthase</fullName>
    </alternativeName>
    <alternativeName>
        <fullName evidence="11">Queuosine biosynthesis protein QueC</fullName>
    </alternativeName>
</protein>
<comment type="catalytic activity">
    <reaction evidence="10 11">
        <text>7-carboxy-7-carbaguanine + NH4(+) + 2 ATP = 7-cyano-7-carbaguanine + 2 AMP + 2 diphosphate + 2 H(+)</text>
        <dbReference type="Rhea" id="RHEA:27982"/>
        <dbReference type="ChEBI" id="CHEBI:15378"/>
        <dbReference type="ChEBI" id="CHEBI:28938"/>
        <dbReference type="ChEBI" id="CHEBI:30616"/>
        <dbReference type="ChEBI" id="CHEBI:33019"/>
        <dbReference type="ChEBI" id="CHEBI:45075"/>
        <dbReference type="ChEBI" id="CHEBI:61036"/>
        <dbReference type="ChEBI" id="CHEBI:456215"/>
        <dbReference type="EC" id="6.3.4.20"/>
    </reaction>
</comment>
<evidence type="ECO:0000256" key="7">
    <source>
        <dbReference type="ARBA" id="ARBA00022840"/>
    </source>
</evidence>
<feature type="binding site" evidence="11">
    <location>
        <position position="199"/>
    </location>
    <ligand>
        <name>Zn(2+)</name>
        <dbReference type="ChEBI" id="CHEBI:29105"/>
    </ligand>
</feature>
<name>A0ABP9MZG3_9GAMM</name>
<evidence type="ECO:0000256" key="11">
    <source>
        <dbReference type="HAMAP-Rule" id="MF_01633"/>
    </source>
</evidence>
<evidence type="ECO:0000313" key="13">
    <source>
        <dbReference type="Proteomes" id="UP001500171"/>
    </source>
</evidence>
<dbReference type="PANTHER" id="PTHR42914:SF1">
    <property type="entry name" value="7-CYANO-7-DEAZAGUANINE SYNTHASE"/>
    <property type="match status" value="1"/>
</dbReference>
<reference evidence="13" key="1">
    <citation type="journal article" date="2019" name="Int. J. Syst. Evol. Microbiol.">
        <title>The Global Catalogue of Microorganisms (GCM) 10K type strain sequencing project: providing services to taxonomists for standard genome sequencing and annotation.</title>
        <authorList>
            <consortium name="The Broad Institute Genomics Platform"/>
            <consortium name="The Broad Institute Genome Sequencing Center for Infectious Disease"/>
            <person name="Wu L."/>
            <person name="Ma J."/>
        </authorList>
    </citation>
    <scope>NUCLEOTIDE SEQUENCE [LARGE SCALE GENOMIC DNA]</scope>
    <source>
        <strain evidence="13">JCM 18050</strain>
    </source>
</reference>
<dbReference type="EC" id="6.3.4.20" evidence="9 11"/>
<dbReference type="Gene3D" id="3.40.50.620">
    <property type="entry name" value="HUPs"/>
    <property type="match status" value="1"/>
</dbReference>
<evidence type="ECO:0000256" key="9">
    <source>
        <dbReference type="ARBA" id="ARBA00039149"/>
    </source>
</evidence>
<gene>
    <name evidence="11 12" type="primary">queC</name>
    <name evidence="12" type="ORF">GCM10023211_03650</name>
</gene>
<dbReference type="RefSeq" id="WP_345488222.1">
    <property type="nucleotide sequence ID" value="NZ_BAABHY010000001.1"/>
</dbReference>
<organism evidence="12 13">
    <name type="scientific">Orbus sasakiae</name>
    <dbReference type="NCBI Taxonomy" id="1078475"/>
    <lineage>
        <taxon>Bacteria</taxon>
        <taxon>Pseudomonadati</taxon>
        <taxon>Pseudomonadota</taxon>
        <taxon>Gammaproteobacteria</taxon>
        <taxon>Orbales</taxon>
        <taxon>Orbaceae</taxon>
        <taxon>Orbus</taxon>
    </lineage>
</organism>
<dbReference type="InterPro" id="IPR018317">
    <property type="entry name" value="QueC"/>
</dbReference>
<sequence>MLQQRKALVIFSGGQDSTTCLIQAIAQYGVNHVEAISFNYGQRHAIELERAKYIADDLGICQTVIDTSVIKQTTHNALIDDTMAVTSAQQGDKYPNTFVDGRNALFLLLAGCYAKQKQISDIIIGVCETDFSGYPDCRDVFVKSMNVTMNLAMDYAFNIITPLMYLTKAQTWALADEFGYLDYIKQHTHTCYNGVINGCGQCTSCILREKGLTEYLQLKANK</sequence>
<evidence type="ECO:0000256" key="1">
    <source>
        <dbReference type="ARBA" id="ARBA00005061"/>
    </source>
</evidence>
<comment type="similarity">
    <text evidence="8 11">Belongs to the QueC family.</text>
</comment>
<feature type="binding site" evidence="11">
    <location>
        <position position="205"/>
    </location>
    <ligand>
        <name>Zn(2+)</name>
        <dbReference type="ChEBI" id="CHEBI:29105"/>
    </ligand>
</feature>
<feature type="binding site" evidence="11">
    <location>
        <begin position="11"/>
        <end position="21"/>
    </location>
    <ligand>
        <name>ATP</name>
        <dbReference type="ChEBI" id="CHEBI:30616"/>
    </ligand>
</feature>
<dbReference type="SUPFAM" id="SSF52402">
    <property type="entry name" value="Adenine nucleotide alpha hydrolases-like"/>
    <property type="match status" value="1"/>
</dbReference>
<dbReference type="Pfam" id="PF06508">
    <property type="entry name" value="QueC"/>
    <property type="match status" value="1"/>
</dbReference>
<keyword evidence="2 11" id="KW-0436">Ligase</keyword>
<evidence type="ECO:0000256" key="3">
    <source>
        <dbReference type="ARBA" id="ARBA00022723"/>
    </source>
</evidence>
<feature type="binding site" evidence="11">
    <location>
        <position position="191"/>
    </location>
    <ligand>
        <name>Zn(2+)</name>
        <dbReference type="ChEBI" id="CHEBI:29105"/>
    </ligand>
</feature>
<dbReference type="Proteomes" id="UP001500171">
    <property type="component" value="Unassembled WGS sequence"/>
</dbReference>
<dbReference type="PANTHER" id="PTHR42914">
    <property type="entry name" value="7-CYANO-7-DEAZAGUANINE SYNTHASE"/>
    <property type="match status" value="1"/>
</dbReference>